<feature type="transmembrane region" description="Helical" evidence="1">
    <location>
        <begin position="67"/>
        <end position="92"/>
    </location>
</feature>
<accession>A0AAE9EPN6</accession>
<evidence type="ECO:0000313" key="2">
    <source>
        <dbReference type="EMBL" id="UMM25680.1"/>
    </source>
</evidence>
<dbReference type="AlphaFoldDB" id="A0AAE9EPN6"/>
<feature type="transmembrane region" description="Helical" evidence="1">
    <location>
        <begin position="113"/>
        <end position="132"/>
    </location>
</feature>
<dbReference type="EMBL" id="CP092622">
    <property type="protein sequence ID" value="UMM25680.1"/>
    <property type="molecule type" value="Genomic_DNA"/>
</dbReference>
<proteinExistence type="predicted"/>
<gene>
    <name evidence="2" type="ORF">L5515_005400</name>
</gene>
<keyword evidence="1" id="KW-0472">Membrane</keyword>
<evidence type="ECO:0000256" key="1">
    <source>
        <dbReference type="SAM" id="Phobius"/>
    </source>
</evidence>
<sequence length="137" mass="16305">MLVINEKRGNYMLNELWKLPFNPIYFFLKHFCVYTMTFTFASSIAFWHSYPFVFIISPFIFYPEHDFWVLALISHTSYQIAMFSIPAFMALFSSKYKKHFLQIDFNKFSYHKMVQIVVVTGIIHVSFAAYFIQSSVS</sequence>
<protein>
    <submittedName>
        <fullName evidence="2">Uncharacterized protein</fullName>
    </submittedName>
</protein>
<dbReference type="Proteomes" id="UP000829354">
    <property type="component" value="Chromosome III"/>
</dbReference>
<reference evidence="2 3" key="1">
    <citation type="submission" date="2022-04" db="EMBL/GenBank/DDBJ databases">
        <title>Chromosome-level reference genomes for two strains of Caenorhabditis briggsae: an improved platform for comparative genomics.</title>
        <authorList>
            <person name="Stevens L."/>
            <person name="Andersen E."/>
        </authorList>
    </citation>
    <scope>NUCLEOTIDE SEQUENCE [LARGE SCALE GENOMIC DNA]</scope>
    <source>
        <strain evidence="2">VX34</strain>
        <tissue evidence="2">Whole-organism</tissue>
    </source>
</reference>
<organism evidence="2 3">
    <name type="scientific">Caenorhabditis briggsae</name>
    <dbReference type="NCBI Taxonomy" id="6238"/>
    <lineage>
        <taxon>Eukaryota</taxon>
        <taxon>Metazoa</taxon>
        <taxon>Ecdysozoa</taxon>
        <taxon>Nematoda</taxon>
        <taxon>Chromadorea</taxon>
        <taxon>Rhabditida</taxon>
        <taxon>Rhabditina</taxon>
        <taxon>Rhabditomorpha</taxon>
        <taxon>Rhabditoidea</taxon>
        <taxon>Rhabditidae</taxon>
        <taxon>Peloderinae</taxon>
        <taxon>Caenorhabditis</taxon>
    </lineage>
</organism>
<keyword evidence="1" id="KW-1133">Transmembrane helix</keyword>
<keyword evidence="1" id="KW-0812">Transmembrane</keyword>
<keyword evidence="3" id="KW-1185">Reference proteome</keyword>
<name>A0AAE9EPN6_CAEBR</name>
<evidence type="ECO:0000313" key="3">
    <source>
        <dbReference type="Proteomes" id="UP000829354"/>
    </source>
</evidence>